<name>U2GIJ4_9BACT</name>
<dbReference type="EMBL" id="ANNG01000030">
    <property type="protein sequence ID" value="ERJ27904.1"/>
    <property type="molecule type" value="Genomic_DNA"/>
</dbReference>
<dbReference type="AlphaFoldDB" id="U2GIJ4"/>
<dbReference type="PATRIC" id="fig|1242968.3.peg.1415"/>
<accession>U2GIJ4</accession>
<evidence type="ECO:0000313" key="1">
    <source>
        <dbReference type="EMBL" id="ERJ27904.1"/>
    </source>
</evidence>
<proteinExistence type="predicted"/>
<organism evidence="1 2">
    <name type="scientific">Campylobacter concisus UNSWCS</name>
    <dbReference type="NCBI Taxonomy" id="1242968"/>
    <lineage>
        <taxon>Bacteria</taxon>
        <taxon>Pseudomonadati</taxon>
        <taxon>Campylobacterota</taxon>
        <taxon>Epsilonproteobacteria</taxon>
        <taxon>Campylobacterales</taxon>
        <taxon>Campylobacteraceae</taxon>
        <taxon>Campylobacter</taxon>
    </lineage>
</organism>
<sequence>MGYKFDLLKASLKLNFVPTFKLEHQLGFRKKLQIWFWIFFSNINYFCI</sequence>
<protein>
    <submittedName>
        <fullName evidence="1">Uncharacterized protein</fullName>
    </submittedName>
</protein>
<dbReference type="Proteomes" id="UP000016620">
    <property type="component" value="Unassembled WGS sequence"/>
</dbReference>
<reference evidence="1 2" key="1">
    <citation type="journal article" date="2013" name="BMC Genomics">
        <title>Comparative genomics of Campylobacter concisus isolates reveals genetic diversity and provides insights into disease association.</title>
        <authorList>
            <person name="Deshpande N.P."/>
            <person name="Kaakoush N.O."/>
            <person name="Wilkins M.R."/>
            <person name="Mitchell H.M."/>
        </authorList>
    </citation>
    <scope>NUCLEOTIDE SEQUENCE [LARGE SCALE GENOMIC DNA]</scope>
    <source>
        <strain evidence="1 2">UNSWCS</strain>
    </source>
</reference>
<gene>
    <name evidence="1" type="ORF">UNSWCS_502</name>
</gene>
<evidence type="ECO:0000313" key="2">
    <source>
        <dbReference type="Proteomes" id="UP000016620"/>
    </source>
</evidence>
<comment type="caution">
    <text evidence="1">The sequence shown here is derived from an EMBL/GenBank/DDBJ whole genome shotgun (WGS) entry which is preliminary data.</text>
</comment>